<accession>A0A0X3NUH2</accession>
<feature type="region of interest" description="Disordered" evidence="1">
    <location>
        <begin position="56"/>
        <end position="99"/>
    </location>
</feature>
<reference evidence="2" key="1">
    <citation type="submission" date="2016-01" db="EMBL/GenBank/DDBJ databases">
        <title>Reference transcriptome for the parasite Schistocephalus solidus: insights into the molecular evolution of parasitism.</title>
        <authorList>
            <person name="Hebert F.O."/>
            <person name="Grambauer S."/>
            <person name="Barber I."/>
            <person name="Landry C.R."/>
            <person name="Aubin-Horth N."/>
        </authorList>
    </citation>
    <scope>NUCLEOTIDE SEQUENCE</scope>
</reference>
<sequence>MQHCMSFRRFRNKNGNTDLLTSSLFVTCRNFRFISENADVYKRILAAPQISLSVSTGSLDDQTQDVKSLSESAEVAGGVSVSTEFPVPQRSPPRAKTAS</sequence>
<dbReference type="AlphaFoldDB" id="A0A0X3NUH2"/>
<proteinExistence type="predicted"/>
<gene>
    <name evidence="2" type="ORF">TR160377</name>
</gene>
<name>A0A0X3NUH2_SCHSO</name>
<organism evidence="2">
    <name type="scientific">Schistocephalus solidus</name>
    <name type="common">Tapeworm</name>
    <dbReference type="NCBI Taxonomy" id="70667"/>
    <lineage>
        <taxon>Eukaryota</taxon>
        <taxon>Metazoa</taxon>
        <taxon>Spiralia</taxon>
        <taxon>Lophotrochozoa</taxon>
        <taxon>Platyhelminthes</taxon>
        <taxon>Cestoda</taxon>
        <taxon>Eucestoda</taxon>
        <taxon>Diphyllobothriidea</taxon>
        <taxon>Diphyllobothriidae</taxon>
        <taxon>Schistocephalus</taxon>
    </lineage>
</organism>
<dbReference type="EMBL" id="GEEE01020222">
    <property type="protein sequence ID" value="JAP43003.1"/>
    <property type="molecule type" value="Transcribed_RNA"/>
</dbReference>
<feature type="non-terminal residue" evidence="2">
    <location>
        <position position="99"/>
    </location>
</feature>
<protein>
    <submittedName>
        <fullName evidence="2">Uncharacterized protein</fullName>
    </submittedName>
</protein>
<evidence type="ECO:0000313" key="2">
    <source>
        <dbReference type="EMBL" id="JAP43003.1"/>
    </source>
</evidence>
<feature type="compositionally biased region" description="Polar residues" evidence="1">
    <location>
        <begin position="56"/>
        <end position="71"/>
    </location>
</feature>
<evidence type="ECO:0000256" key="1">
    <source>
        <dbReference type="SAM" id="MobiDB-lite"/>
    </source>
</evidence>